<sequence length="48" mass="5526">MEQNKQEKLEQALLEFVERASKEGATREEISVLPDVARVLINIIYPNL</sequence>
<organism evidence="1 2">
    <name type="scientific">Enterococcus wangshanyuanii</name>
    <dbReference type="NCBI Taxonomy" id="2005703"/>
    <lineage>
        <taxon>Bacteria</taxon>
        <taxon>Bacillati</taxon>
        <taxon>Bacillota</taxon>
        <taxon>Bacilli</taxon>
        <taxon>Lactobacillales</taxon>
        <taxon>Enterococcaceae</taxon>
        <taxon>Enterococcus</taxon>
    </lineage>
</organism>
<gene>
    <name evidence="1" type="ORF">GCM10011573_37940</name>
</gene>
<evidence type="ECO:0000313" key="2">
    <source>
        <dbReference type="Proteomes" id="UP000630615"/>
    </source>
</evidence>
<accession>A0ABQ1PV46</accession>
<protein>
    <submittedName>
        <fullName evidence="1">Uncharacterized protein</fullName>
    </submittedName>
</protein>
<comment type="caution">
    <text evidence="1">The sequence shown here is derived from an EMBL/GenBank/DDBJ whole genome shotgun (WGS) entry which is preliminary data.</text>
</comment>
<evidence type="ECO:0000313" key="1">
    <source>
        <dbReference type="EMBL" id="GGD04869.1"/>
    </source>
</evidence>
<dbReference type="Proteomes" id="UP000630615">
    <property type="component" value="Unassembled WGS sequence"/>
</dbReference>
<reference evidence="2" key="1">
    <citation type="journal article" date="2019" name="Int. J. Syst. Evol. Microbiol.">
        <title>The Global Catalogue of Microorganisms (GCM) 10K type strain sequencing project: providing services to taxonomists for standard genome sequencing and annotation.</title>
        <authorList>
            <consortium name="The Broad Institute Genomics Platform"/>
            <consortium name="The Broad Institute Genome Sequencing Center for Infectious Disease"/>
            <person name="Wu L."/>
            <person name="Ma J."/>
        </authorList>
    </citation>
    <scope>NUCLEOTIDE SEQUENCE [LARGE SCALE GENOMIC DNA]</scope>
    <source>
        <strain evidence="2">CGMCC 1.15942</strain>
    </source>
</reference>
<dbReference type="EMBL" id="BMKI01000019">
    <property type="protein sequence ID" value="GGD04869.1"/>
    <property type="molecule type" value="Genomic_DNA"/>
</dbReference>
<keyword evidence="2" id="KW-1185">Reference proteome</keyword>
<dbReference type="RefSeq" id="WP_157894255.1">
    <property type="nucleotide sequence ID" value="NZ_BMKI01000019.1"/>
</dbReference>
<proteinExistence type="predicted"/>
<name>A0ABQ1PV46_9ENTE</name>